<dbReference type="PROSITE" id="PS01081">
    <property type="entry name" value="HTH_TETR_1"/>
    <property type="match status" value="1"/>
</dbReference>
<proteinExistence type="predicted"/>
<dbReference type="InterPro" id="IPR011075">
    <property type="entry name" value="TetR_C"/>
</dbReference>
<dbReference type="Gene3D" id="1.10.10.60">
    <property type="entry name" value="Homeodomain-like"/>
    <property type="match status" value="1"/>
</dbReference>
<dbReference type="Gene3D" id="1.10.357.10">
    <property type="entry name" value="Tetracycline Repressor, domain 2"/>
    <property type="match status" value="1"/>
</dbReference>
<dbReference type="EMBL" id="JAFNAA010000018">
    <property type="protein sequence ID" value="MBO1109359.1"/>
    <property type="molecule type" value="Genomic_DNA"/>
</dbReference>
<keyword evidence="2 4" id="KW-0238">DNA-binding</keyword>
<dbReference type="GO" id="GO:0003677">
    <property type="term" value="F:DNA binding"/>
    <property type="evidence" value="ECO:0007669"/>
    <property type="project" value="UniProtKB-UniRule"/>
</dbReference>
<dbReference type="Proteomes" id="UP000664658">
    <property type="component" value="Unassembled WGS sequence"/>
</dbReference>
<evidence type="ECO:0000313" key="7">
    <source>
        <dbReference type="Proteomes" id="UP000664658"/>
    </source>
</evidence>
<sequence>MRSAEFDRDAVLVQAMETFRAHGYSKTTMQQLVAATGLHPGSIYAAFGNKRGLFLAAIEHYVAERSRFRQQMLTADPSPLAALHHYLNLVAGEMVQGVCLVTRSLLELGEDADLRAQLALIYHHMEQDFRAVLLRAQKLGEVPLERDIEVLTLYLMTGIQGLVTVAKCHPERETLHAVVAQLMGGLQAMPYVSAQVVLDASQ</sequence>
<dbReference type="InterPro" id="IPR009057">
    <property type="entry name" value="Homeodomain-like_sf"/>
</dbReference>
<evidence type="ECO:0000256" key="1">
    <source>
        <dbReference type="ARBA" id="ARBA00023015"/>
    </source>
</evidence>
<name>A0A8I2B2X1_PLESH</name>
<accession>A0A8I2B2X1</accession>
<evidence type="ECO:0000256" key="3">
    <source>
        <dbReference type="ARBA" id="ARBA00023163"/>
    </source>
</evidence>
<dbReference type="Pfam" id="PF16925">
    <property type="entry name" value="TetR_C_13"/>
    <property type="match status" value="1"/>
</dbReference>
<evidence type="ECO:0000256" key="2">
    <source>
        <dbReference type="ARBA" id="ARBA00023125"/>
    </source>
</evidence>
<protein>
    <submittedName>
        <fullName evidence="6">TetR/AcrR family transcriptional regulator</fullName>
    </submittedName>
</protein>
<comment type="caution">
    <text evidence="6">The sequence shown here is derived from an EMBL/GenBank/DDBJ whole genome shotgun (WGS) entry which is preliminary data.</text>
</comment>
<organism evidence="6 7">
    <name type="scientific">Plesiomonas shigelloides</name>
    <name type="common">Aeromonas shigelloides</name>
    <dbReference type="NCBI Taxonomy" id="703"/>
    <lineage>
        <taxon>Bacteria</taxon>
        <taxon>Pseudomonadati</taxon>
        <taxon>Pseudomonadota</taxon>
        <taxon>Gammaproteobacteria</taxon>
        <taxon>Enterobacterales</taxon>
        <taxon>Enterobacteriaceae</taxon>
        <taxon>Plesiomonas</taxon>
    </lineage>
</organism>
<dbReference type="SUPFAM" id="SSF46689">
    <property type="entry name" value="Homeodomain-like"/>
    <property type="match status" value="1"/>
</dbReference>
<feature type="domain" description="HTH tetR-type" evidence="5">
    <location>
        <begin position="5"/>
        <end position="65"/>
    </location>
</feature>
<dbReference type="InterPro" id="IPR023772">
    <property type="entry name" value="DNA-bd_HTH_TetR-type_CS"/>
</dbReference>
<dbReference type="PANTHER" id="PTHR47506:SF8">
    <property type="entry name" value="REPRESSOR OF PUTATIVE XENOBIOTIC REDUCTASE TETR FAMILY-RELATED"/>
    <property type="match status" value="1"/>
</dbReference>
<gene>
    <name evidence="6" type="ORF">J2R62_14275</name>
</gene>
<keyword evidence="1" id="KW-0805">Transcription regulation</keyword>
<evidence type="ECO:0000259" key="5">
    <source>
        <dbReference type="PROSITE" id="PS50977"/>
    </source>
</evidence>
<evidence type="ECO:0000313" key="6">
    <source>
        <dbReference type="EMBL" id="MBO1109359.1"/>
    </source>
</evidence>
<evidence type="ECO:0000256" key="4">
    <source>
        <dbReference type="PROSITE-ProRule" id="PRU00335"/>
    </source>
</evidence>
<dbReference type="AlphaFoldDB" id="A0A8I2B2X1"/>
<dbReference type="RefSeq" id="WP_152107209.1">
    <property type="nucleotide sequence ID" value="NZ_JAFNAA010000018.1"/>
</dbReference>
<dbReference type="PANTHER" id="PTHR47506">
    <property type="entry name" value="TRANSCRIPTIONAL REGULATORY PROTEIN"/>
    <property type="match status" value="1"/>
</dbReference>
<keyword evidence="3" id="KW-0804">Transcription</keyword>
<dbReference type="InterPro" id="IPR001647">
    <property type="entry name" value="HTH_TetR"/>
</dbReference>
<reference evidence="6" key="1">
    <citation type="submission" date="2021-03" db="EMBL/GenBank/DDBJ databases">
        <title>Plesiomonas shigelloides zfcc0051, isolated from zebrafish feces.</title>
        <authorList>
            <person name="Vanderhoek Z."/>
            <person name="Gaulke C."/>
        </authorList>
    </citation>
    <scope>NUCLEOTIDE SEQUENCE</scope>
    <source>
        <strain evidence="6">Zfcc0051</strain>
    </source>
</reference>
<dbReference type="Pfam" id="PF00440">
    <property type="entry name" value="TetR_N"/>
    <property type="match status" value="1"/>
</dbReference>
<feature type="DNA-binding region" description="H-T-H motif" evidence="4">
    <location>
        <begin position="28"/>
        <end position="47"/>
    </location>
</feature>
<dbReference type="InterPro" id="IPR036271">
    <property type="entry name" value="Tet_transcr_reg_TetR-rel_C_sf"/>
</dbReference>
<dbReference type="PROSITE" id="PS50977">
    <property type="entry name" value="HTH_TETR_2"/>
    <property type="match status" value="1"/>
</dbReference>
<dbReference type="SUPFAM" id="SSF48498">
    <property type="entry name" value="Tetracyclin repressor-like, C-terminal domain"/>
    <property type="match status" value="1"/>
</dbReference>